<dbReference type="RefSeq" id="WP_194707458.1">
    <property type="nucleotide sequence ID" value="NZ_JADKPN010000008.1"/>
</dbReference>
<evidence type="ECO:0000313" key="2">
    <source>
        <dbReference type="EMBL" id="MBF4764282.1"/>
    </source>
</evidence>
<keyword evidence="1" id="KW-0472">Membrane</keyword>
<reference evidence="2" key="1">
    <citation type="submission" date="2020-11" db="EMBL/GenBank/DDBJ databases">
        <title>Nocardioides sp. nov., isolated from Soil of Cynanchum wilfordii Hemsley rhizosphere.</title>
        <authorList>
            <person name="Lee J.-S."/>
            <person name="Suh M.K."/>
            <person name="Kim J.-S."/>
        </authorList>
    </citation>
    <scope>NUCLEOTIDE SEQUENCE</scope>
    <source>
        <strain evidence="2">KCTC 19275</strain>
    </source>
</reference>
<name>A0A930VCZ7_9ACTN</name>
<keyword evidence="1" id="KW-1133">Transmembrane helix</keyword>
<keyword evidence="1" id="KW-0812">Transmembrane</keyword>
<sequence>MSDQQTVPERPASRYQRTVAGGVGSMIVLIALVLAFVVFRGVFRDNGQVEQEPVDYLAAVQAAQQAGADLVYPPTLPKGWTATSIAYQPGERPAWGIGMLTDDGRFVGVRQEDTGLETMLEKYVDADPVEGDTVTIDSPLAQQWQEWSDAGGDHAYAASYGDDEVLVFGSASTDDLRAVVESLTDAPVS</sequence>
<accession>A0A930VCZ7</accession>
<dbReference type="AlphaFoldDB" id="A0A930VCZ7"/>
<organism evidence="2 3">
    <name type="scientific">Nocardioides islandensis</name>
    <dbReference type="NCBI Taxonomy" id="433663"/>
    <lineage>
        <taxon>Bacteria</taxon>
        <taxon>Bacillati</taxon>
        <taxon>Actinomycetota</taxon>
        <taxon>Actinomycetes</taxon>
        <taxon>Propionibacteriales</taxon>
        <taxon>Nocardioidaceae</taxon>
        <taxon>Nocardioides</taxon>
    </lineage>
</organism>
<dbReference type="InterPro" id="IPR025339">
    <property type="entry name" value="DUF4245"/>
</dbReference>
<proteinExistence type="predicted"/>
<protein>
    <submittedName>
        <fullName evidence="2">DUF4245 domain-containing protein</fullName>
    </submittedName>
</protein>
<dbReference type="EMBL" id="JADKPN010000008">
    <property type="protein sequence ID" value="MBF4764282.1"/>
    <property type="molecule type" value="Genomic_DNA"/>
</dbReference>
<comment type="caution">
    <text evidence="2">The sequence shown here is derived from an EMBL/GenBank/DDBJ whole genome shotgun (WGS) entry which is preliminary data.</text>
</comment>
<gene>
    <name evidence="2" type="ORF">ISU07_14200</name>
</gene>
<dbReference type="Proteomes" id="UP000640489">
    <property type="component" value="Unassembled WGS sequence"/>
</dbReference>
<evidence type="ECO:0000313" key="3">
    <source>
        <dbReference type="Proteomes" id="UP000640489"/>
    </source>
</evidence>
<dbReference type="Pfam" id="PF14030">
    <property type="entry name" value="DUF4245"/>
    <property type="match status" value="1"/>
</dbReference>
<feature type="transmembrane region" description="Helical" evidence="1">
    <location>
        <begin position="20"/>
        <end position="39"/>
    </location>
</feature>
<evidence type="ECO:0000256" key="1">
    <source>
        <dbReference type="SAM" id="Phobius"/>
    </source>
</evidence>
<keyword evidence="3" id="KW-1185">Reference proteome</keyword>